<dbReference type="InterPro" id="IPR014755">
    <property type="entry name" value="Cu-Rt/internalin_Ig-like"/>
</dbReference>
<feature type="domain" description="SbsA Ig-like" evidence="3">
    <location>
        <begin position="177"/>
        <end position="267"/>
    </location>
</feature>
<dbReference type="InterPro" id="IPR002102">
    <property type="entry name" value="Cohesin_dom"/>
</dbReference>
<dbReference type="GO" id="GO:0030246">
    <property type="term" value="F:carbohydrate binding"/>
    <property type="evidence" value="ECO:0007669"/>
    <property type="project" value="InterPro"/>
</dbReference>
<gene>
    <name evidence="4" type="ORF">H0266_11425</name>
</gene>
<protein>
    <submittedName>
        <fullName evidence="4">Ig-like domain-containing protein</fullName>
    </submittedName>
</protein>
<dbReference type="AlphaFoldDB" id="A0A838CU82"/>
<accession>A0A838CU82</accession>
<dbReference type="Gene3D" id="2.60.40.680">
    <property type="match status" value="1"/>
</dbReference>
<keyword evidence="5" id="KW-1185">Reference proteome</keyword>
<sequence>MKKRHLRTKSLRFSMIMLSFVLLFALVPWQGDASAVGKGSLIVSSVYEDSARKTVSISVEASSVEDMASGQLELRYDPQVGYARSVEAGSAVSGSISTVNYEAAKDGIIKFAWISTEELSSDGELLNLEFYTTHEKGVKATDLELVATQVFDEDGEEIKVALEDGYVKPFDGKIEVAEEVVGDKTWTVTFSTPMLSSSITNQSVYILNESRRNLVKADLSLSNDGTVLTVTPDEELGRYFDYSLIVSENVRSMTNTRLKQAVKVPFTVK</sequence>
<dbReference type="Pfam" id="PF13205">
    <property type="entry name" value="Big_5"/>
    <property type="match status" value="1"/>
</dbReference>
<organism evidence="4 5">
    <name type="scientific">Halobacillus locisalis</name>
    <dbReference type="NCBI Taxonomy" id="220753"/>
    <lineage>
        <taxon>Bacteria</taxon>
        <taxon>Bacillati</taxon>
        <taxon>Bacillota</taxon>
        <taxon>Bacilli</taxon>
        <taxon>Bacillales</taxon>
        <taxon>Bacillaceae</taxon>
        <taxon>Halobacillus</taxon>
    </lineage>
</organism>
<dbReference type="EMBL" id="JACEFG010000002">
    <property type="protein sequence ID" value="MBA2175504.1"/>
    <property type="molecule type" value="Genomic_DNA"/>
</dbReference>
<comment type="caution">
    <text evidence="4">The sequence shown here is derived from an EMBL/GenBank/DDBJ whole genome shotgun (WGS) entry which is preliminary data.</text>
</comment>
<dbReference type="Gene3D" id="2.60.40.1220">
    <property type="match status" value="1"/>
</dbReference>
<dbReference type="InterPro" id="IPR032812">
    <property type="entry name" value="SbsA_Ig"/>
</dbReference>
<evidence type="ECO:0000313" key="4">
    <source>
        <dbReference type="EMBL" id="MBA2175504.1"/>
    </source>
</evidence>
<keyword evidence="1" id="KW-0732">Signal</keyword>
<evidence type="ECO:0000259" key="3">
    <source>
        <dbReference type="Pfam" id="PF13205"/>
    </source>
</evidence>
<dbReference type="CDD" id="cd08547">
    <property type="entry name" value="Type_II_cohesin"/>
    <property type="match status" value="1"/>
</dbReference>
<evidence type="ECO:0000259" key="2">
    <source>
        <dbReference type="Pfam" id="PF00963"/>
    </source>
</evidence>
<dbReference type="GO" id="GO:0000272">
    <property type="term" value="P:polysaccharide catabolic process"/>
    <property type="evidence" value="ECO:0007669"/>
    <property type="project" value="InterPro"/>
</dbReference>
<evidence type="ECO:0000256" key="1">
    <source>
        <dbReference type="ARBA" id="ARBA00022729"/>
    </source>
</evidence>
<feature type="domain" description="Cohesin" evidence="2">
    <location>
        <begin position="51"/>
        <end position="157"/>
    </location>
</feature>
<evidence type="ECO:0000313" key="5">
    <source>
        <dbReference type="Proteomes" id="UP000571017"/>
    </source>
</evidence>
<dbReference type="InterPro" id="IPR008965">
    <property type="entry name" value="CBM2/CBM3_carb-bd_dom_sf"/>
</dbReference>
<reference evidence="4 5" key="1">
    <citation type="journal article" date="2004" name="Extremophiles">
        <title>Halobacillus locisalis sp. nov., a halophilic bacterium isolated from a marine solar saltern of the Yellow Sea in Korea.</title>
        <authorList>
            <person name="Yoon J.H."/>
            <person name="Kang K.H."/>
            <person name="Oh T.K."/>
            <person name="Park Y.H."/>
        </authorList>
    </citation>
    <scope>NUCLEOTIDE SEQUENCE [LARGE SCALE GENOMIC DNA]</scope>
    <source>
        <strain evidence="4 5">KCTC 3788</strain>
    </source>
</reference>
<proteinExistence type="predicted"/>
<dbReference type="Pfam" id="PF00963">
    <property type="entry name" value="Cohesin"/>
    <property type="match status" value="1"/>
</dbReference>
<name>A0A838CU82_9BACI</name>
<dbReference type="RefSeq" id="WP_181472508.1">
    <property type="nucleotide sequence ID" value="NZ_JACEFG010000002.1"/>
</dbReference>
<dbReference type="SUPFAM" id="SSF49384">
    <property type="entry name" value="Carbohydrate-binding domain"/>
    <property type="match status" value="1"/>
</dbReference>
<dbReference type="Proteomes" id="UP000571017">
    <property type="component" value="Unassembled WGS sequence"/>
</dbReference>